<organism evidence="1 2">
    <name type="scientific">Pelagimonas varians</name>
    <dbReference type="NCBI Taxonomy" id="696760"/>
    <lineage>
        <taxon>Bacteria</taxon>
        <taxon>Pseudomonadati</taxon>
        <taxon>Pseudomonadota</taxon>
        <taxon>Alphaproteobacteria</taxon>
        <taxon>Rhodobacterales</taxon>
        <taxon>Roseobacteraceae</taxon>
        <taxon>Pelagimonas</taxon>
    </lineage>
</organism>
<protein>
    <submittedName>
        <fullName evidence="1">Uncharacterized protein</fullName>
    </submittedName>
</protein>
<keyword evidence="2" id="KW-1185">Reference proteome</keyword>
<dbReference type="EMBL" id="FXYH01000049">
    <property type="protein sequence ID" value="SMX50765.1"/>
    <property type="molecule type" value="Genomic_DNA"/>
</dbReference>
<evidence type="ECO:0000313" key="2">
    <source>
        <dbReference type="Proteomes" id="UP000220836"/>
    </source>
</evidence>
<sequence length="161" mass="17047">MAADPGAVRYGNQPVRFDKGLFIGRGDGRQIAPQGIGTGESLCKGRTGIDNLIIVPVVGIIGPARWVSRARHQRVVTGHGAVIGARDSDGHNLCRRCIVLVGDCDGKGLGLDLPFGQGIGRRIGIVQSIGPGAGAWVDRKGPISTRRIARPCRRGTRINIR</sequence>
<name>A0A238L6P7_9RHOB</name>
<proteinExistence type="predicted"/>
<accession>A0A238L6P7</accession>
<dbReference type="AlphaFoldDB" id="A0A238L6P7"/>
<dbReference type="Proteomes" id="UP000220836">
    <property type="component" value="Unassembled WGS sequence"/>
</dbReference>
<gene>
    <name evidence="1" type="ORF">PEV8663_04793</name>
</gene>
<reference evidence="1 2" key="1">
    <citation type="submission" date="2017-05" db="EMBL/GenBank/DDBJ databases">
        <authorList>
            <person name="Song R."/>
            <person name="Chenine A.L."/>
            <person name="Ruprecht R.M."/>
        </authorList>
    </citation>
    <scope>NUCLEOTIDE SEQUENCE [LARGE SCALE GENOMIC DNA]</scope>
    <source>
        <strain evidence="1 2">CECT 8663</strain>
    </source>
</reference>
<evidence type="ECO:0000313" key="1">
    <source>
        <dbReference type="EMBL" id="SMX50765.1"/>
    </source>
</evidence>